<feature type="transmembrane region" description="Helical" evidence="1">
    <location>
        <begin position="33"/>
        <end position="55"/>
    </location>
</feature>
<evidence type="ECO:0000256" key="1">
    <source>
        <dbReference type="SAM" id="Phobius"/>
    </source>
</evidence>
<organism evidence="2 3">
    <name type="scientific">Butyricicoccus pullicaecorum 1.2</name>
    <dbReference type="NCBI Taxonomy" id="1203606"/>
    <lineage>
        <taxon>Bacteria</taxon>
        <taxon>Bacillati</taxon>
        <taxon>Bacillota</taxon>
        <taxon>Clostridia</taxon>
        <taxon>Eubacteriales</taxon>
        <taxon>Butyricicoccaceae</taxon>
        <taxon>Butyricicoccus</taxon>
    </lineage>
</organism>
<dbReference type="PATRIC" id="fig|1203606.4.peg.985"/>
<keyword evidence="1" id="KW-0812">Transmembrane</keyword>
<dbReference type="EMBL" id="AQOB01000004">
    <property type="protein sequence ID" value="EOQ37997.1"/>
    <property type="molecule type" value="Genomic_DNA"/>
</dbReference>
<sequence length="242" mass="27322">MNAKKFSDAMSELDTKYVDEALNYKKKSKRPVWIKWGTIAACFCFVICIGTYFAYKFNLGGGGFGNGDATLFTEHREDFSSEIPSDILAQLGDNTIKAYLLRTNDWFLATDMTDYSQALTNDVLYIVQDTSNGESGAYTAYTEEDGAISKDHDATPPANATVPCGFFGLTYPMIEDDISEIDYIDYIVTYSTRLRTVIVWVQRLEEDLFVTYPTRPDLLEIEVGGIYTLPEMQEKLTDAYNK</sequence>
<dbReference type="RefSeq" id="WP_016147215.1">
    <property type="nucleotide sequence ID" value="NZ_KB976103.1"/>
</dbReference>
<keyword evidence="3" id="KW-1185">Reference proteome</keyword>
<evidence type="ECO:0000313" key="2">
    <source>
        <dbReference type="EMBL" id="EOQ37997.1"/>
    </source>
</evidence>
<comment type="caution">
    <text evidence="2">The sequence shown here is derived from an EMBL/GenBank/DDBJ whole genome shotgun (WGS) entry which is preliminary data.</text>
</comment>
<dbReference type="AlphaFoldDB" id="R8W4E4"/>
<protein>
    <recommendedName>
        <fullName evidence="4">DUF4367 domain-containing protein</fullName>
    </recommendedName>
</protein>
<keyword evidence="1" id="KW-0472">Membrane</keyword>
<name>R8W4E4_9FIRM</name>
<dbReference type="OrthoDB" id="2048253at2"/>
<dbReference type="HOGENOM" id="CLU_1145529_0_0_9"/>
<evidence type="ECO:0008006" key="4">
    <source>
        <dbReference type="Google" id="ProtNLM"/>
    </source>
</evidence>
<dbReference type="Proteomes" id="UP000013981">
    <property type="component" value="Unassembled WGS sequence"/>
</dbReference>
<evidence type="ECO:0000313" key="3">
    <source>
        <dbReference type="Proteomes" id="UP000013981"/>
    </source>
</evidence>
<reference evidence="2 3" key="1">
    <citation type="submission" date="2013-01" db="EMBL/GenBank/DDBJ databases">
        <title>The Genome Sequence of Butyricicoccus pullicaecorum 1.2.</title>
        <authorList>
            <consortium name="The Broad Institute Genome Sequencing Platform"/>
            <person name="Earl A."/>
            <person name="Ward D."/>
            <person name="Feldgarden M."/>
            <person name="Gevers D."/>
            <person name="Van Immerseel F."/>
            <person name="Eeckhaut V."/>
            <person name="Walker B."/>
            <person name="Young S.K."/>
            <person name="Zeng Q."/>
            <person name="Gargeya S."/>
            <person name="Fitzgerald M."/>
            <person name="Haas B."/>
            <person name="Abouelleil A."/>
            <person name="Alvarado L."/>
            <person name="Arachchi H.M."/>
            <person name="Berlin A.M."/>
            <person name="Chapman S.B."/>
            <person name="Dewar J."/>
            <person name="Goldberg J."/>
            <person name="Griggs A."/>
            <person name="Gujja S."/>
            <person name="Hansen M."/>
            <person name="Howarth C."/>
            <person name="Imamovic A."/>
            <person name="Larimer J."/>
            <person name="McCowan C."/>
            <person name="Murphy C."/>
            <person name="Neiman D."/>
            <person name="Pearson M."/>
            <person name="Priest M."/>
            <person name="Roberts A."/>
            <person name="Saif S."/>
            <person name="Shea T."/>
            <person name="Sisk P."/>
            <person name="Sykes S."/>
            <person name="Wortman J."/>
            <person name="Nusbaum C."/>
            <person name="Birren B."/>
        </authorList>
    </citation>
    <scope>NUCLEOTIDE SEQUENCE [LARGE SCALE GENOMIC DNA]</scope>
    <source>
        <strain evidence="2 3">1.2</strain>
    </source>
</reference>
<gene>
    <name evidence="2" type="ORF">HMPREF1526_01025</name>
</gene>
<proteinExistence type="predicted"/>
<accession>R8W4E4</accession>
<keyword evidence="1" id="KW-1133">Transmembrane helix</keyword>